<proteinExistence type="predicted"/>
<dbReference type="OrthoDB" id="6420912at2759"/>
<dbReference type="AlphaFoldDB" id="A0A8X6NRK7"/>
<gene>
    <name evidence="2" type="ORF">NPIL_42921</name>
</gene>
<comment type="caution">
    <text evidence="2">The sequence shown here is derived from an EMBL/GenBank/DDBJ whole genome shotgun (WGS) entry which is preliminary data.</text>
</comment>
<evidence type="ECO:0000256" key="1">
    <source>
        <dbReference type="SAM" id="Phobius"/>
    </source>
</evidence>
<protein>
    <submittedName>
        <fullName evidence="2">Uncharacterized protein</fullName>
    </submittedName>
</protein>
<dbReference type="PANTHER" id="PTHR36694:SF11">
    <property type="entry name" value="LP21121P-RELATED"/>
    <property type="match status" value="1"/>
</dbReference>
<dbReference type="EMBL" id="BMAW01107217">
    <property type="protein sequence ID" value="GFT28142.1"/>
    <property type="molecule type" value="Genomic_DNA"/>
</dbReference>
<keyword evidence="1" id="KW-0812">Transmembrane</keyword>
<keyword evidence="3" id="KW-1185">Reference proteome</keyword>
<feature type="transmembrane region" description="Helical" evidence="1">
    <location>
        <begin position="33"/>
        <end position="53"/>
    </location>
</feature>
<keyword evidence="1" id="KW-1133">Transmembrane helix</keyword>
<sequence>MLLIPWLVMVLITTCVDLLISMYLLIEAFFNPFLAVLFGIDVVILSINIYSWICVFSQYQEYCAGRGNPQVHGNRPLPEVEYMGERCGASNAARITNDSGATNSSTVSVVQSSSIPGVHSEMNSAEESLVQYRSHDEKKLTEKDSTLDASNIQENDHSSMVLIMDPENIKEIV</sequence>
<feature type="transmembrane region" description="Helical" evidence="1">
    <location>
        <begin position="6"/>
        <end position="26"/>
    </location>
</feature>
<dbReference type="PANTHER" id="PTHR36694">
    <property type="entry name" value="PASIFLORA 1, ISOFORM A-RELATED"/>
    <property type="match status" value="1"/>
</dbReference>
<reference evidence="2" key="1">
    <citation type="submission" date="2020-08" db="EMBL/GenBank/DDBJ databases">
        <title>Multicomponent nature underlies the extraordinary mechanical properties of spider dragline silk.</title>
        <authorList>
            <person name="Kono N."/>
            <person name="Nakamura H."/>
            <person name="Mori M."/>
            <person name="Yoshida Y."/>
            <person name="Ohtoshi R."/>
            <person name="Malay A.D."/>
            <person name="Moran D.A.P."/>
            <person name="Tomita M."/>
            <person name="Numata K."/>
            <person name="Arakawa K."/>
        </authorList>
    </citation>
    <scope>NUCLEOTIDE SEQUENCE</scope>
</reference>
<evidence type="ECO:0000313" key="3">
    <source>
        <dbReference type="Proteomes" id="UP000887013"/>
    </source>
</evidence>
<organism evidence="2 3">
    <name type="scientific">Nephila pilipes</name>
    <name type="common">Giant wood spider</name>
    <name type="synonym">Nephila maculata</name>
    <dbReference type="NCBI Taxonomy" id="299642"/>
    <lineage>
        <taxon>Eukaryota</taxon>
        <taxon>Metazoa</taxon>
        <taxon>Ecdysozoa</taxon>
        <taxon>Arthropoda</taxon>
        <taxon>Chelicerata</taxon>
        <taxon>Arachnida</taxon>
        <taxon>Araneae</taxon>
        <taxon>Araneomorphae</taxon>
        <taxon>Entelegynae</taxon>
        <taxon>Araneoidea</taxon>
        <taxon>Nephilidae</taxon>
        <taxon>Nephila</taxon>
    </lineage>
</organism>
<dbReference type="Proteomes" id="UP000887013">
    <property type="component" value="Unassembled WGS sequence"/>
</dbReference>
<keyword evidence="1" id="KW-0472">Membrane</keyword>
<accession>A0A8X6NRK7</accession>
<name>A0A8X6NRK7_NEPPI</name>
<evidence type="ECO:0000313" key="2">
    <source>
        <dbReference type="EMBL" id="GFT28142.1"/>
    </source>
</evidence>